<dbReference type="Proteomes" id="UP000031838">
    <property type="component" value="Chromosome 2"/>
</dbReference>
<dbReference type="KEGG" id="bpla:bpln_2g07130"/>
<proteinExistence type="predicted"/>
<reference evidence="1 2" key="2">
    <citation type="journal article" date="2016" name="Appl. Microbiol. Biotechnol.">
        <title>Mutations improving production and secretion of extracellular lipase by Burkholderia glumae PG1.</title>
        <authorList>
            <person name="Knapp A."/>
            <person name="Voget S."/>
            <person name="Gao R."/>
            <person name="Zaburannyi N."/>
            <person name="Krysciak D."/>
            <person name="Breuer M."/>
            <person name="Hauer B."/>
            <person name="Streit W.R."/>
            <person name="Muller R."/>
            <person name="Daniel R."/>
            <person name="Jaeger K.E."/>
        </authorList>
    </citation>
    <scope>NUCLEOTIDE SEQUENCE [LARGE SCALE GENOMIC DNA]</scope>
    <source>
        <strain evidence="1 2">PG1</strain>
    </source>
</reference>
<dbReference type="EMBL" id="CP002581">
    <property type="protein sequence ID" value="AJK48729.1"/>
    <property type="molecule type" value="Genomic_DNA"/>
</dbReference>
<sequence>MSFTSIDGDLSALEQLVGCLANGEPAPLAHWRARLEAILASDALQPAQRAQLHGIVARIISLEGERSALLAH</sequence>
<dbReference type="HOGENOM" id="CLU_2714540_0_0_4"/>
<keyword evidence="2" id="KW-1185">Reference proteome</keyword>
<evidence type="ECO:0000313" key="2">
    <source>
        <dbReference type="Proteomes" id="UP000031838"/>
    </source>
</evidence>
<dbReference type="AlphaFoldDB" id="A0A0B6S2V7"/>
<dbReference type="RefSeq" id="WP_042627317.1">
    <property type="nucleotide sequence ID" value="NZ_BSTO01000014.1"/>
</dbReference>
<evidence type="ECO:0000313" key="1">
    <source>
        <dbReference type="EMBL" id="AJK48729.1"/>
    </source>
</evidence>
<protein>
    <submittedName>
        <fullName evidence="1">Uncharacterized protein</fullName>
    </submittedName>
</protein>
<reference evidence="2" key="1">
    <citation type="submission" date="2011-03" db="EMBL/GenBank/DDBJ databases">
        <authorList>
            <person name="Voget S."/>
            <person name="Streit W.R."/>
            <person name="Jaeger K.E."/>
            <person name="Daniel R."/>
        </authorList>
    </citation>
    <scope>NUCLEOTIDE SEQUENCE [LARGE SCALE GENOMIC DNA]</scope>
    <source>
        <strain evidence="2">PG1</strain>
    </source>
</reference>
<dbReference type="OrthoDB" id="9024530at2"/>
<dbReference type="KEGG" id="bgp:BGL_2c06450"/>
<accession>A0A0B6S2V7</accession>
<organism evidence="1 2">
    <name type="scientific">Burkholderia plantarii</name>
    <dbReference type="NCBI Taxonomy" id="41899"/>
    <lineage>
        <taxon>Bacteria</taxon>
        <taxon>Pseudomonadati</taxon>
        <taxon>Pseudomonadota</taxon>
        <taxon>Betaproteobacteria</taxon>
        <taxon>Burkholderiales</taxon>
        <taxon>Burkholderiaceae</taxon>
        <taxon>Burkholderia</taxon>
    </lineage>
</organism>
<name>A0A0B6S2V7_BURPL</name>
<gene>
    <name evidence="1" type="ORF">BGL_2c06450</name>
</gene>